<dbReference type="Proteomes" id="UP001499988">
    <property type="component" value="Unassembled WGS sequence"/>
</dbReference>
<proteinExistence type="predicted"/>
<accession>A0ABP9EN73</accession>
<evidence type="ECO:0000313" key="1">
    <source>
        <dbReference type="EMBL" id="GAA4879595.1"/>
    </source>
</evidence>
<protein>
    <recommendedName>
        <fullName evidence="3">Flp family type IVb pilin</fullName>
    </recommendedName>
</protein>
<comment type="caution">
    <text evidence="1">The sequence shown here is derived from an EMBL/GenBank/DDBJ whole genome shotgun (WGS) entry which is preliminary data.</text>
</comment>
<keyword evidence="2" id="KW-1185">Reference proteome</keyword>
<evidence type="ECO:0008006" key="3">
    <source>
        <dbReference type="Google" id="ProtNLM"/>
    </source>
</evidence>
<evidence type="ECO:0000313" key="2">
    <source>
        <dbReference type="Proteomes" id="UP001499988"/>
    </source>
</evidence>
<name>A0ABP9EN73_9GAMM</name>
<dbReference type="EMBL" id="BAABJZ010000016">
    <property type="protein sequence ID" value="GAA4879595.1"/>
    <property type="molecule type" value="Genomic_DNA"/>
</dbReference>
<organism evidence="1 2">
    <name type="scientific">Ferrimonas pelagia</name>
    <dbReference type="NCBI Taxonomy" id="1177826"/>
    <lineage>
        <taxon>Bacteria</taxon>
        <taxon>Pseudomonadati</taxon>
        <taxon>Pseudomonadota</taxon>
        <taxon>Gammaproteobacteria</taxon>
        <taxon>Alteromonadales</taxon>
        <taxon>Ferrimonadaceae</taxon>
        <taxon>Ferrimonas</taxon>
    </lineage>
</organism>
<reference evidence="2" key="1">
    <citation type="journal article" date="2019" name="Int. J. Syst. Evol. Microbiol.">
        <title>The Global Catalogue of Microorganisms (GCM) 10K type strain sequencing project: providing services to taxonomists for standard genome sequencing and annotation.</title>
        <authorList>
            <consortium name="The Broad Institute Genomics Platform"/>
            <consortium name="The Broad Institute Genome Sequencing Center for Infectious Disease"/>
            <person name="Wu L."/>
            <person name="Ma J."/>
        </authorList>
    </citation>
    <scope>NUCLEOTIDE SEQUENCE [LARGE SCALE GENOMIC DNA]</scope>
    <source>
        <strain evidence="2">JCM 18401</strain>
    </source>
</reference>
<sequence>MLKQALIEFWNDESGLTTVEYAVAGSLVAAALVTAFTDLGEEVGTSISNLCEQVDGDPAANTSGCSS</sequence>
<gene>
    <name evidence="1" type="ORF">GCM10023333_11990</name>
</gene>
<dbReference type="RefSeq" id="WP_345334395.1">
    <property type="nucleotide sequence ID" value="NZ_BAABJZ010000016.1"/>
</dbReference>